<evidence type="ECO:0000313" key="1">
    <source>
        <dbReference type="EMBL" id="MBS4223897.1"/>
    </source>
</evidence>
<sequence>MYVHAGEDVMIRSSEIIAILEKETAKDSQEIQIFLDKKNDLVINLANGAFKSLIITEPHIYLSPIAPGTLKKRLMNSIGHELII</sequence>
<dbReference type="Proteomes" id="UP000676456">
    <property type="component" value="Unassembled WGS sequence"/>
</dbReference>
<dbReference type="InterPro" id="IPR007169">
    <property type="entry name" value="RemA-like"/>
</dbReference>
<dbReference type="NCBIfam" id="NF046065">
    <property type="entry name" value="MtxRegRemB"/>
    <property type="match status" value="1"/>
</dbReference>
<accession>A0A942UPX7</accession>
<gene>
    <name evidence="1" type="ORF">KHA91_14170</name>
</gene>
<comment type="caution">
    <text evidence="1">The sequence shown here is derived from an EMBL/GenBank/DDBJ whole genome shotgun (WGS) entry which is preliminary data.</text>
</comment>
<dbReference type="Pfam" id="PF04025">
    <property type="entry name" value="RemA-like"/>
    <property type="match status" value="1"/>
</dbReference>
<organism evidence="1 2">
    <name type="scientific">Lederbergia citrea</name>
    <dbReference type="NCBI Taxonomy" id="2833581"/>
    <lineage>
        <taxon>Bacteria</taxon>
        <taxon>Bacillati</taxon>
        <taxon>Bacillota</taxon>
        <taxon>Bacilli</taxon>
        <taxon>Bacillales</taxon>
        <taxon>Bacillaceae</taxon>
        <taxon>Lederbergia</taxon>
    </lineage>
</organism>
<reference evidence="1 2" key="1">
    <citation type="submission" date="2021-05" db="EMBL/GenBank/DDBJ databases">
        <title>Novel Bacillus species.</title>
        <authorList>
            <person name="Liu G."/>
        </authorList>
    </citation>
    <scope>NUCLEOTIDE SEQUENCE [LARGE SCALE GENOMIC DNA]</scope>
    <source>
        <strain evidence="1 2">FJAT-49682</strain>
    </source>
</reference>
<keyword evidence="2" id="KW-1185">Reference proteome</keyword>
<protein>
    <submittedName>
        <fullName evidence="1">DUF370 domain-containing protein</fullName>
    </submittedName>
</protein>
<proteinExistence type="predicted"/>
<dbReference type="AlphaFoldDB" id="A0A942UPX7"/>
<dbReference type="EMBL" id="JAGYPN010000002">
    <property type="protein sequence ID" value="MBS4223897.1"/>
    <property type="molecule type" value="Genomic_DNA"/>
</dbReference>
<name>A0A942UPX7_9BACI</name>
<dbReference type="RefSeq" id="WP_213098871.1">
    <property type="nucleotide sequence ID" value="NZ_JAGYPN010000002.1"/>
</dbReference>
<evidence type="ECO:0000313" key="2">
    <source>
        <dbReference type="Proteomes" id="UP000676456"/>
    </source>
</evidence>